<dbReference type="Proteomes" id="UP001409585">
    <property type="component" value="Unassembled WGS sequence"/>
</dbReference>
<sequence>MENLPRFFKKPGEPGALPPEEFSLNEQVGGERLGISRLVHSTGKDMPGYSLDNLSRCDHPDMDLCQTFNMSDEFLFNGGMLDLFKGIAKRHQAGTL</sequence>
<dbReference type="EMBL" id="BAABLX010000076">
    <property type="protein sequence ID" value="GAA4958365.1"/>
    <property type="molecule type" value="Genomic_DNA"/>
</dbReference>
<name>A0AAV3U8U6_9ALTE</name>
<organism evidence="2 3">
    <name type="scientific">Halioxenophilus aromaticivorans</name>
    <dbReference type="NCBI Taxonomy" id="1306992"/>
    <lineage>
        <taxon>Bacteria</taxon>
        <taxon>Pseudomonadati</taxon>
        <taxon>Pseudomonadota</taxon>
        <taxon>Gammaproteobacteria</taxon>
        <taxon>Alteromonadales</taxon>
        <taxon>Alteromonadaceae</taxon>
        <taxon>Halioxenophilus</taxon>
    </lineage>
</organism>
<gene>
    <name evidence="2" type="ORF">GCM10025791_43750</name>
</gene>
<dbReference type="AlphaFoldDB" id="A0AAV3U8U6"/>
<protein>
    <submittedName>
        <fullName evidence="2">Uncharacterized protein</fullName>
    </submittedName>
</protein>
<evidence type="ECO:0000313" key="3">
    <source>
        <dbReference type="Proteomes" id="UP001409585"/>
    </source>
</evidence>
<accession>A0AAV3U8U6</accession>
<comment type="caution">
    <text evidence="2">The sequence shown here is derived from an EMBL/GenBank/DDBJ whole genome shotgun (WGS) entry which is preliminary data.</text>
</comment>
<dbReference type="RefSeq" id="WP_345427331.1">
    <property type="nucleotide sequence ID" value="NZ_AP031496.1"/>
</dbReference>
<feature type="region of interest" description="Disordered" evidence="1">
    <location>
        <begin position="1"/>
        <end position="22"/>
    </location>
</feature>
<reference evidence="3" key="1">
    <citation type="journal article" date="2019" name="Int. J. Syst. Evol. Microbiol.">
        <title>The Global Catalogue of Microorganisms (GCM) 10K type strain sequencing project: providing services to taxonomists for standard genome sequencing and annotation.</title>
        <authorList>
            <consortium name="The Broad Institute Genomics Platform"/>
            <consortium name="The Broad Institute Genome Sequencing Center for Infectious Disease"/>
            <person name="Wu L."/>
            <person name="Ma J."/>
        </authorList>
    </citation>
    <scope>NUCLEOTIDE SEQUENCE [LARGE SCALE GENOMIC DNA]</scope>
    <source>
        <strain evidence="3">JCM 19134</strain>
    </source>
</reference>
<keyword evidence="3" id="KW-1185">Reference proteome</keyword>
<proteinExistence type="predicted"/>
<evidence type="ECO:0000313" key="2">
    <source>
        <dbReference type="EMBL" id="GAA4958365.1"/>
    </source>
</evidence>
<evidence type="ECO:0000256" key="1">
    <source>
        <dbReference type="SAM" id="MobiDB-lite"/>
    </source>
</evidence>